<evidence type="ECO:0000313" key="2">
    <source>
        <dbReference type="Proteomes" id="UP001054945"/>
    </source>
</evidence>
<gene>
    <name evidence="1" type="ORF">CEXT_430951</name>
</gene>
<sequence length="205" mass="23069">MRGGESHPEEASLRNLMFLWYSDEFTGHFVLKNLLSSSVDVTNGSFKCKQIANNPRLNLSWPTFTVMLSGESHADETSLNLMFLLQIQPFLDAPSGICYAASANWNLQLKECICGICIVLFPAELKRHSSIWLSCPFQHKYWSFRVPSLLGAHIRRSICVNTFASSIANRRSIGCTAQYPEKVCPNGDRSQGTQEFSVSLIWKTI</sequence>
<protein>
    <submittedName>
        <fullName evidence="1">Uncharacterized protein</fullName>
    </submittedName>
</protein>
<keyword evidence="2" id="KW-1185">Reference proteome</keyword>
<name>A0AAV4WWI7_CAEEX</name>
<comment type="caution">
    <text evidence="1">The sequence shown here is derived from an EMBL/GenBank/DDBJ whole genome shotgun (WGS) entry which is preliminary data.</text>
</comment>
<evidence type="ECO:0000313" key="1">
    <source>
        <dbReference type="EMBL" id="GIY87250.1"/>
    </source>
</evidence>
<accession>A0AAV4WWI7</accession>
<dbReference type="EMBL" id="BPLR01016914">
    <property type="protein sequence ID" value="GIY87250.1"/>
    <property type="molecule type" value="Genomic_DNA"/>
</dbReference>
<proteinExistence type="predicted"/>
<reference evidence="1 2" key="1">
    <citation type="submission" date="2021-06" db="EMBL/GenBank/DDBJ databases">
        <title>Caerostris extrusa draft genome.</title>
        <authorList>
            <person name="Kono N."/>
            <person name="Arakawa K."/>
        </authorList>
    </citation>
    <scope>NUCLEOTIDE SEQUENCE [LARGE SCALE GENOMIC DNA]</scope>
</reference>
<dbReference type="AlphaFoldDB" id="A0AAV4WWI7"/>
<dbReference type="Proteomes" id="UP001054945">
    <property type="component" value="Unassembled WGS sequence"/>
</dbReference>
<organism evidence="1 2">
    <name type="scientific">Caerostris extrusa</name>
    <name type="common">Bark spider</name>
    <name type="synonym">Caerostris bankana</name>
    <dbReference type="NCBI Taxonomy" id="172846"/>
    <lineage>
        <taxon>Eukaryota</taxon>
        <taxon>Metazoa</taxon>
        <taxon>Ecdysozoa</taxon>
        <taxon>Arthropoda</taxon>
        <taxon>Chelicerata</taxon>
        <taxon>Arachnida</taxon>
        <taxon>Araneae</taxon>
        <taxon>Araneomorphae</taxon>
        <taxon>Entelegynae</taxon>
        <taxon>Araneoidea</taxon>
        <taxon>Araneidae</taxon>
        <taxon>Caerostris</taxon>
    </lineage>
</organism>